<keyword evidence="2" id="KW-1185">Reference proteome</keyword>
<proteinExistence type="predicted"/>
<evidence type="ECO:0000313" key="2">
    <source>
        <dbReference type="Proteomes" id="UP001172386"/>
    </source>
</evidence>
<protein>
    <submittedName>
        <fullName evidence="1">Uncharacterized protein</fullName>
    </submittedName>
</protein>
<comment type="caution">
    <text evidence="1">The sequence shown here is derived from an EMBL/GenBank/DDBJ whole genome shotgun (WGS) entry which is preliminary data.</text>
</comment>
<evidence type="ECO:0000313" key="1">
    <source>
        <dbReference type="EMBL" id="KAJ9659973.1"/>
    </source>
</evidence>
<dbReference type="Proteomes" id="UP001172386">
    <property type="component" value="Unassembled WGS sequence"/>
</dbReference>
<accession>A0ACC3AD34</accession>
<organism evidence="1 2">
    <name type="scientific">Neophaeococcomyces mojaviensis</name>
    <dbReference type="NCBI Taxonomy" id="3383035"/>
    <lineage>
        <taxon>Eukaryota</taxon>
        <taxon>Fungi</taxon>
        <taxon>Dikarya</taxon>
        <taxon>Ascomycota</taxon>
        <taxon>Pezizomycotina</taxon>
        <taxon>Eurotiomycetes</taxon>
        <taxon>Chaetothyriomycetidae</taxon>
        <taxon>Chaetothyriales</taxon>
        <taxon>Chaetothyriales incertae sedis</taxon>
        <taxon>Neophaeococcomyces</taxon>
    </lineage>
</organism>
<gene>
    <name evidence="1" type="ORF">H2198_002863</name>
</gene>
<name>A0ACC3AD34_9EURO</name>
<dbReference type="EMBL" id="JAPDRQ010000035">
    <property type="protein sequence ID" value="KAJ9659973.1"/>
    <property type="molecule type" value="Genomic_DNA"/>
</dbReference>
<reference evidence="1" key="1">
    <citation type="submission" date="2022-10" db="EMBL/GenBank/DDBJ databases">
        <title>Culturing micro-colonial fungi from biological soil crusts in the Mojave desert and describing Neophaeococcomyces mojavensis, and introducing the new genera and species Taxawa tesnikishii.</title>
        <authorList>
            <person name="Kurbessoian T."/>
            <person name="Stajich J.E."/>
        </authorList>
    </citation>
    <scope>NUCLEOTIDE SEQUENCE</scope>
    <source>
        <strain evidence="1">JES_112</strain>
    </source>
</reference>
<sequence length="791" mass="89398">MVADSGEVNPGPTPGVSPHLVRLQSKDHEEILDVIDQLRSEGIGKYVDLPQIIVCGDQSSGKSSVLEAISGLNFPRKDNICTRFATELILRRAPQSGVTASIYPDDTRTPAQQERLRTFRSPTLALDQFEDIVKHAETAIGISRDGSLFSKDILRVEVSGPTQPHLTLVDLPGLYHAPDESQTVEGIEFVESLVQSYVESERSVILAVISAKSDIALQKVTSFILKVDPNGNRTMGIITKPDTLPPGSDMEQSFYELAQNKRRAFRLGWHVLKNRKYEERDFTTAQRHESEIGFLSQGIWASMPRAHIGIEALRPRLSIVLRDHILGQMAGFVAETRLALKDTESGLQKLGQSRQTITEQRQYLLYSSEKFVTLVTAAVNGIYFDSFFGDAMDKDGYIKRLRAVVQNHLTDFADAMQARGEQRRVLDGENDAEEAMAYVTRADFVEEVRWRLRRTRGRELPGTFNPLIVSDLFFLHSQPWKTIVSEYMELLLRDVRETVILILRAVLDSQSIEGLLKHFINPRLTELEDGVRAKAAELLKPQQMGHPITYNHYFVETIRAIRQQHLYESITKKLKDFFYDEYPVNPSDRTKHVFSMNALIEALGSQPDTDMEEFACSEAIDCMLAYYKVARKRFVDDFSIIAIEEHLLEPLLTMYSPTKVALLADNIVNSIASEDDETRTERRRLTEKLDTLKRSLDRLHGLDLHNLAAKRATSQTVQNPRDGDEGDKHTTDDAKASETTMNGNTEVLDGNKQAESLVMENREMHSASNNLVELSPTGRKKKRHPSVSLFE</sequence>